<evidence type="ECO:0008006" key="14">
    <source>
        <dbReference type="Google" id="ProtNLM"/>
    </source>
</evidence>
<reference evidence="11 13" key="1">
    <citation type="submission" date="2021-11" db="EMBL/GenBank/DDBJ databases">
        <title>Description of Mycoplasma bradburyaesp. nov.from sea birds: a tribute to a great mycoplasmologist.</title>
        <authorList>
            <person name="Ramirez A.S."/>
            <person name="Poveda C."/>
            <person name="Suarez-Perez A."/>
            <person name="Rosales R.S."/>
            <person name="Dijkman R."/>
            <person name="Feberwee A."/>
            <person name="Spergser J."/>
            <person name="Szostak M.P."/>
            <person name="Ressel L."/>
            <person name="Calabuig P."/>
            <person name="Catania S."/>
            <person name="Gobbo F."/>
            <person name="Timofte D."/>
            <person name="Poveda J.B."/>
        </authorList>
    </citation>
    <scope>NUCLEOTIDE SEQUENCE</scope>
    <source>
        <strain evidence="10 13">T158</strain>
        <strain evidence="11">T264</strain>
    </source>
</reference>
<evidence type="ECO:0000256" key="2">
    <source>
        <dbReference type="ARBA" id="ARBA00007681"/>
    </source>
</evidence>
<keyword evidence="7" id="KW-0139">CF(1)</keyword>
<comment type="similarity">
    <text evidence="2">Belongs to the ATPase gamma chain family.</text>
</comment>
<dbReference type="AlphaFoldDB" id="A0AAW6HMU4"/>
<dbReference type="SUPFAM" id="SSF52943">
    <property type="entry name" value="ATP synthase (F1-ATPase), gamma subunit"/>
    <property type="match status" value="1"/>
</dbReference>
<dbReference type="EMBL" id="JAJHZM010000007">
    <property type="protein sequence ID" value="MDC4181793.1"/>
    <property type="molecule type" value="Genomic_DNA"/>
</dbReference>
<keyword evidence="6" id="KW-0472">Membrane</keyword>
<keyword evidence="8" id="KW-0066">ATP synthesis</keyword>
<dbReference type="Proteomes" id="UP001216384">
    <property type="component" value="Unassembled WGS sequence"/>
</dbReference>
<accession>A0AAW6HMU4</accession>
<comment type="caution">
    <text evidence="11">The sequence shown here is derived from an EMBL/GenBank/DDBJ whole genome shotgun (WGS) entry which is preliminary data.</text>
</comment>
<feature type="coiled-coil region" evidence="9">
    <location>
        <begin position="260"/>
        <end position="294"/>
    </location>
</feature>
<evidence type="ECO:0000313" key="12">
    <source>
        <dbReference type="Proteomes" id="UP001216384"/>
    </source>
</evidence>
<evidence type="ECO:0000256" key="9">
    <source>
        <dbReference type="SAM" id="Coils"/>
    </source>
</evidence>
<evidence type="ECO:0000256" key="6">
    <source>
        <dbReference type="ARBA" id="ARBA00023136"/>
    </source>
</evidence>
<dbReference type="EMBL" id="JAJHZP010000009">
    <property type="protein sequence ID" value="MDC4183167.1"/>
    <property type="molecule type" value="Genomic_DNA"/>
</dbReference>
<evidence type="ECO:0000313" key="13">
    <source>
        <dbReference type="Proteomes" id="UP001220940"/>
    </source>
</evidence>
<gene>
    <name evidence="10" type="ORF">LNO68_01145</name>
    <name evidence="11" type="ORF">LNO71_00710</name>
</gene>
<proteinExistence type="inferred from homology"/>
<protein>
    <recommendedName>
        <fullName evidence="14">ATP synthase gamma chain</fullName>
    </recommendedName>
</protein>
<keyword evidence="3" id="KW-0813">Transport</keyword>
<comment type="subcellular location">
    <subcellularLocation>
        <location evidence="1">Membrane</location>
        <topology evidence="1">Peripheral membrane protein</topology>
    </subcellularLocation>
</comment>
<evidence type="ECO:0000256" key="1">
    <source>
        <dbReference type="ARBA" id="ARBA00004170"/>
    </source>
</evidence>
<dbReference type="NCBIfam" id="NF045933">
    <property type="entry name" value="MSC_0622_gamma"/>
    <property type="match status" value="1"/>
</dbReference>
<keyword evidence="13" id="KW-1185">Reference proteome</keyword>
<evidence type="ECO:0000256" key="5">
    <source>
        <dbReference type="ARBA" id="ARBA00023065"/>
    </source>
</evidence>
<keyword evidence="5" id="KW-0406">Ion transport</keyword>
<evidence type="ECO:0000256" key="3">
    <source>
        <dbReference type="ARBA" id="ARBA00022448"/>
    </source>
</evidence>
<evidence type="ECO:0000256" key="4">
    <source>
        <dbReference type="ARBA" id="ARBA00022781"/>
    </source>
</evidence>
<keyword evidence="4" id="KW-0375">Hydrogen ion transport</keyword>
<organism evidence="11 12">
    <name type="scientific">Mycoplasma bradburyae</name>
    <dbReference type="NCBI Taxonomy" id="2963128"/>
    <lineage>
        <taxon>Bacteria</taxon>
        <taxon>Bacillati</taxon>
        <taxon>Mycoplasmatota</taxon>
        <taxon>Mollicutes</taxon>
        <taxon>Mycoplasmataceae</taxon>
        <taxon>Mycoplasma</taxon>
    </lineage>
</organism>
<evidence type="ECO:0000256" key="7">
    <source>
        <dbReference type="ARBA" id="ARBA00023196"/>
    </source>
</evidence>
<sequence length="315" mass="37324">MDIKKLERKQASLKNIHTLVESKRDVTLIKIFKLSKRFEHFYKRAIDSKTLLDILHKKYNLKNPFYEDSSLLAKNKFINLTLDKVEDMFFVSKKRLWIYVTETQNAAADNYSRYDRAILKQEDVHNDQFITIGEHAKSFCEKNKLEVVQHYKENDFKELSKTIPEIIRLKIESGDIIDINFVINSNKIKNKFLKILPIKEFELDTSYYEKAETLLVEDIDKYKLYNNLQEFIVNEINSYLRNVVTSLLVESSLIIAKNNLVKYNKTISDLDETLINLRREILKQKREIEIQELQMLTRSNESMVKMDSSNDGDME</sequence>
<dbReference type="GO" id="GO:0045259">
    <property type="term" value="C:proton-transporting ATP synthase complex"/>
    <property type="evidence" value="ECO:0007669"/>
    <property type="project" value="UniProtKB-KW"/>
</dbReference>
<dbReference type="GO" id="GO:0046933">
    <property type="term" value="F:proton-transporting ATP synthase activity, rotational mechanism"/>
    <property type="evidence" value="ECO:0007669"/>
    <property type="project" value="InterPro"/>
</dbReference>
<dbReference type="InterPro" id="IPR035968">
    <property type="entry name" value="ATP_synth_F1_ATPase_gsu"/>
</dbReference>
<dbReference type="Proteomes" id="UP001220940">
    <property type="component" value="Unassembled WGS sequence"/>
</dbReference>
<dbReference type="RefSeq" id="WP_255034623.1">
    <property type="nucleotide sequence ID" value="NZ_CP101414.1"/>
</dbReference>
<evidence type="ECO:0000313" key="11">
    <source>
        <dbReference type="EMBL" id="MDC4183167.1"/>
    </source>
</evidence>
<name>A0AAW6HMU4_9MOLU</name>
<evidence type="ECO:0000313" key="10">
    <source>
        <dbReference type="EMBL" id="MDC4181793.1"/>
    </source>
</evidence>
<evidence type="ECO:0000256" key="8">
    <source>
        <dbReference type="ARBA" id="ARBA00023310"/>
    </source>
</evidence>
<keyword evidence="9" id="KW-0175">Coiled coil</keyword>